<organism evidence="1 2">
    <name type="scientific">Methylomonas methanica</name>
    <dbReference type="NCBI Taxonomy" id="421"/>
    <lineage>
        <taxon>Bacteria</taxon>
        <taxon>Pseudomonadati</taxon>
        <taxon>Pseudomonadota</taxon>
        <taxon>Gammaproteobacteria</taxon>
        <taxon>Methylococcales</taxon>
        <taxon>Methylococcaceae</taxon>
        <taxon>Methylomonas</taxon>
    </lineage>
</organism>
<dbReference type="Proteomes" id="UP000077763">
    <property type="component" value="Unassembled WGS sequence"/>
</dbReference>
<dbReference type="EMBL" id="LUUH01000042">
    <property type="protein sequence ID" value="OAI05390.1"/>
    <property type="molecule type" value="Genomic_DNA"/>
</dbReference>
<reference evidence="2" key="1">
    <citation type="submission" date="2016-03" db="EMBL/GenBank/DDBJ databases">
        <authorList>
            <person name="Heylen K."/>
            <person name="De Vos P."/>
            <person name="Vekeman B."/>
        </authorList>
    </citation>
    <scope>NUCLEOTIDE SEQUENCE [LARGE SCALE GENOMIC DNA]</scope>
    <source>
        <strain evidence="2">R-45371</strain>
    </source>
</reference>
<sequence>MIRETNAVKNHILIAQPQKSLVAPIEVPILFLNLEVTEMMREILEIVMLLGLMGGLFFVKHEFEKDKRERLSDGKPEPRE</sequence>
<proteinExistence type="predicted"/>
<accession>A0A177MKD3</accession>
<comment type="caution">
    <text evidence="1">The sequence shown here is derived from an EMBL/GenBank/DDBJ whole genome shotgun (WGS) entry which is preliminary data.</text>
</comment>
<dbReference type="AlphaFoldDB" id="A0A177MKD3"/>
<evidence type="ECO:0000313" key="1">
    <source>
        <dbReference type="EMBL" id="OAI05390.1"/>
    </source>
</evidence>
<evidence type="ECO:0000313" key="2">
    <source>
        <dbReference type="Proteomes" id="UP000077763"/>
    </source>
</evidence>
<protein>
    <submittedName>
        <fullName evidence="1">Uncharacterized protein</fullName>
    </submittedName>
</protein>
<name>A0A177MKD3_METMH</name>
<gene>
    <name evidence="1" type="ORF">A1353_11425</name>
</gene>